<reference evidence="1 2" key="1">
    <citation type="submission" date="2019-04" db="EMBL/GenBank/DDBJ databases">
        <title>Chromosome genome assembly for Takifugu flavidus.</title>
        <authorList>
            <person name="Xiao S."/>
        </authorList>
    </citation>
    <scope>NUCLEOTIDE SEQUENCE [LARGE SCALE GENOMIC DNA]</scope>
    <source>
        <strain evidence="1">HTHZ2018</strain>
        <tissue evidence="1">Muscle</tissue>
    </source>
</reference>
<keyword evidence="2" id="KW-1185">Reference proteome</keyword>
<name>A0A5C6MM39_9TELE</name>
<organism evidence="1 2">
    <name type="scientific">Takifugu flavidus</name>
    <name type="common">sansaifugu</name>
    <dbReference type="NCBI Taxonomy" id="433684"/>
    <lineage>
        <taxon>Eukaryota</taxon>
        <taxon>Metazoa</taxon>
        <taxon>Chordata</taxon>
        <taxon>Craniata</taxon>
        <taxon>Vertebrata</taxon>
        <taxon>Euteleostomi</taxon>
        <taxon>Actinopterygii</taxon>
        <taxon>Neopterygii</taxon>
        <taxon>Teleostei</taxon>
        <taxon>Neoteleostei</taxon>
        <taxon>Acanthomorphata</taxon>
        <taxon>Eupercaria</taxon>
        <taxon>Tetraodontiformes</taxon>
        <taxon>Tetradontoidea</taxon>
        <taxon>Tetraodontidae</taxon>
        <taxon>Takifugu</taxon>
    </lineage>
</organism>
<gene>
    <name evidence="1" type="ORF">D4764_09G0007950</name>
</gene>
<dbReference type="Proteomes" id="UP000324091">
    <property type="component" value="Chromosome 9"/>
</dbReference>
<accession>A0A5C6MM39</accession>
<protein>
    <submittedName>
        <fullName evidence="1">Uncharacterized protein</fullName>
    </submittedName>
</protein>
<sequence length="118" mass="13121">MRARQTDPLDAIKPSTSEQRRQVLGASFRAHLHPAGEQTAPSQCVTQDVLSSPVSFAHEEKGCTAEVISMEITTSAPDSTEVGWVALGRPWIWPCVHHCHRGKPHPSNKVKHLPEWLR</sequence>
<proteinExistence type="predicted"/>
<evidence type="ECO:0000313" key="2">
    <source>
        <dbReference type="Proteomes" id="UP000324091"/>
    </source>
</evidence>
<evidence type="ECO:0000313" key="1">
    <source>
        <dbReference type="EMBL" id="TWW55745.1"/>
    </source>
</evidence>
<dbReference type="AlphaFoldDB" id="A0A5C6MM39"/>
<dbReference type="EMBL" id="RHFK02000022">
    <property type="protein sequence ID" value="TWW55745.1"/>
    <property type="molecule type" value="Genomic_DNA"/>
</dbReference>
<comment type="caution">
    <text evidence="1">The sequence shown here is derived from an EMBL/GenBank/DDBJ whole genome shotgun (WGS) entry which is preliminary data.</text>
</comment>